<comment type="caution">
    <text evidence="1">The sequence shown here is derived from an EMBL/GenBank/DDBJ whole genome shotgun (WGS) entry which is preliminary data.</text>
</comment>
<organism evidence="1 2">
    <name type="scientific">Dyadobacter arcticus</name>
    <dbReference type="NCBI Taxonomy" id="1078754"/>
    <lineage>
        <taxon>Bacteria</taxon>
        <taxon>Pseudomonadati</taxon>
        <taxon>Bacteroidota</taxon>
        <taxon>Cytophagia</taxon>
        <taxon>Cytophagales</taxon>
        <taxon>Spirosomataceae</taxon>
        <taxon>Dyadobacter</taxon>
    </lineage>
</organism>
<evidence type="ECO:0000313" key="1">
    <source>
        <dbReference type="EMBL" id="NIJ54920.1"/>
    </source>
</evidence>
<sequence length="267" mass="31183">MKRSYIIIAISTLLFFISFRQFEEKYKQTRVVANNSFVTGERVEYRVHYGFINAAEAKVEVSKSISTINSRPCFRVNVSGKTVGAFDLISHVRDSWRSYIDTTAILPHMFERQIQENKYRKEEKIYFNHNKDQAISSIKDETKTFDVPNNIHDIISGYFFLRTVNFEKVAEGEVIEIPTFFDGQVYKLRVRYVGKDVIKTKFGRTRVLRLNPLIPDNKFFKGEGAMRLWVSDDSNKIPLKAEVELVIGSLEMDLKSYKGLRKDLTWF</sequence>
<gene>
    <name evidence="1" type="ORF">FHS68_004107</name>
</gene>
<protein>
    <recommendedName>
        <fullName evidence="3">DUF3108 domain-containing protein</fullName>
    </recommendedName>
</protein>
<dbReference type="InterPro" id="IPR021457">
    <property type="entry name" value="DUF3108"/>
</dbReference>
<dbReference type="EMBL" id="JAASQJ010000004">
    <property type="protein sequence ID" value="NIJ54920.1"/>
    <property type="molecule type" value="Genomic_DNA"/>
</dbReference>
<reference evidence="1 2" key="1">
    <citation type="submission" date="2020-03" db="EMBL/GenBank/DDBJ databases">
        <title>Genomic Encyclopedia of Type Strains, Phase IV (KMG-IV): sequencing the most valuable type-strain genomes for metagenomic binning, comparative biology and taxonomic classification.</title>
        <authorList>
            <person name="Goeker M."/>
        </authorList>
    </citation>
    <scope>NUCLEOTIDE SEQUENCE [LARGE SCALE GENOMIC DNA]</scope>
    <source>
        <strain evidence="1 2">DSM 102865</strain>
    </source>
</reference>
<accession>A0ABX0UT96</accession>
<dbReference type="Pfam" id="PF11306">
    <property type="entry name" value="DUF3108"/>
    <property type="match status" value="1"/>
</dbReference>
<name>A0ABX0UT96_9BACT</name>
<evidence type="ECO:0000313" key="2">
    <source>
        <dbReference type="Proteomes" id="UP001179181"/>
    </source>
</evidence>
<dbReference type="Proteomes" id="UP001179181">
    <property type="component" value="Unassembled WGS sequence"/>
</dbReference>
<dbReference type="RefSeq" id="WP_167273982.1">
    <property type="nucleotide sequence ID" value="NZ_JAASQJ010000004.1"/>
</dbReference>
<proteinExistence type="predicted"/>
<evidence type="ECO:0008006" key="3">
    <source>
        <dbReference type="Google" id="ProtNLM"/>
    </source>
</evidence>
<keyword evidence="2" id="KW-1185">Reference proteome</keyword>